<dbReference type="Pfam" id="PF14516">
    <property type="entry name" value="AAA_35"/>
    <property type="match status" value="1"/>
</dbReference>
<organism evidence="2 3">
    <name type="scientific">Adonisia turfae CCMR0081</name>
    <dbReference type="NCBI Taxonomy" id="2292702"/>
    <lineage>
        <taxon>Bacteria</taxon>
        <taxon>Bacillati</taxon>
        <taxon>Cyanobacteriota</taxon>
        <taxon>Adonisia</taxon>
        <taxon>Adonisia turfae</taxon>
    </lineage>
</organism>
<dbReference type="SMART" id="SM00382">
    <property type="entry name" value="AAA"/>
    <property type="match status" value="1"/>
</dbReference>
<proteinExistence type="predicted"/>
<protein>
    <submittedName>
        <fullName evidence="2">ATP-binding protein</fullName>
    </submittedName>
</protein>
<dbReference type="Gene3D" id="3.40.50.300">
    <property type="entry name" value="P-loop containing nucleotide triphosphate hydrolases"/>
    <property type="match status" value="1"/>
</dbReference>
<keyword evidence="3" id="KW-1185">Reference proteome</keyword>
<comment type="caution">
    <text evidence="2">The sequence shown here is derived from an EMBL/GenBank/DDBJ whole genome shotgun (WGS) entry which is preliminary data.</text>
</comment>
<name>A0A6M0RPI7_9CYAN</name>
<reference evidence="2 3" key="1">
    <citation type="journal article" date="2020" name="Microb. Ecol.">
        <title>Ecogenomics of the Marine Benthic Filamentous Cyanobacterium Adonisia.</title>
        <authorList>
            <person name="Walter J.M."/>
            <person name="Coutinho F.H."/>
            <person name="Leomil L."/>
            <person name="Hargreaves P.I."/>
            <person name="Campeao M.E."/>
            <person name="Vieira V.V."/>
            <person name="Silva B.S."/>
            <person name="Fistarol G.O."/>
            <person name="Salomon P.S."/>
            <person name="Sawabe T."/>
            <person name="Mino S."/>
            <person name="Hosokawa M."/>
            <person name="Miyashita H."/>
            <person name="Maruyama F."/>
            <person name="van Verk M.C."/>
            <person name="Dutilh B.E."/>
            <person name="Thompson C.C."/>
            <person name="Thompson F.L."/>
        </authorList>
    </citation>
    <scope>NUCLEOTIDE SEQUENCE [LARGE SCALE GENOMIC DNA]</scope>
    <source>
        <strain evidence="2 3">CCMR0081</strain>
    </source>
</reference>
<dbReference type="InterPro" id="IPR003593">
    <property type="entry name" value="AAA+_ATPase"/>
</dbReference>
<evidence type="ECO:0000313" key="2">
    <source>
        <dbReference type="EMBL" id="NEZ58178.1"/>
    </source>
</evidence>
<evidence type="ECO:0000313" key="3">
    <source>
        <dbReference type="Proteomes" id="UP000481033"/>
    </source>
</evidence>
<accession>A0A6M0RPI7</accession>
<keyword evidence="2" id="KW-0067">ATP-binding</keyword>
<gene>
    <name evidence="2" type="ORF">DXZ20_21525</name>
</gene>
<dbReference type="InterPro" id="IPR027417">
    <property type="entry name" value="P-loop_NTPase"/>
</dbReference>
<sequence>MARWFNTAGPCKPDIHYMLSPVERLPQLRRIIDQQGYFVIHAPRQTGKTTAMLALAQELTASGNYTAIMVSVEVGSALLNDVDAAELSILDAWRGAARFRLPSDLQPPPWPDNVPTGRRIGAALSEWAAHSSPPLVVFIDEIDSLQNELLISVLRQLRDGYPNRPQGFPHALALTGLRDVRDYKVAAGGSSRLNTSSPFNIKVKSLTLNNFTAAEVAQLYGQHTADTGQLFTEAAVARAFELTQGQPWLVNALAKEAVEELVPDSQQPIDVATINRAKEILIRRQDTHLDSLTERLQEDRVRSIVEPMLAGQELGVVPADDRQFLVDLGLVVHHPAGGLTIANPIYREVLPRALASGPQAGLPIVQPSWLTDDHQLDSKKLLDAFLRFWQQHGEPLLKSAPYHEIAPHLVMMAFLHRVVNGGGTLEREYAIGSGRMDLCLRYGNVTLAIELKVWRDHCSDPLSKGLEQLDSYLAGLGLTQGWLVIFDRRSELPPIAERTTTESTMSPQGRHINVIRG</sequence>
<evidence type="ECO:0000259" key="1">
    <source>
        <dbReference type="SMART" id="SM00382"/>
    </source>
</evidence>
<dbReference type="AlphaFoldDB" id="A0A6M0RPI7"/>
<dbReference type="SUPFAM" id="SSF52540">
    <property type="entry name" value="P-loop containing nucleoside triphosphate hydrolases"/>
    <property type="match status" value="1"/>
</dbReference>
<keyword evidence="2" id="KW-0547">Nucleotide-binding</keyword>
<dbReference type="EMBL" id="QXHD01000004">
    <property type="protein sequence ID" value="NEZ58178.1"/>
    <property type="molecule type" value="Genomic_DNA"/>
</dbReference>
<dbReference type="RefSeq" id="WP_163700545.1">
    <property type="nucleotide sequence ID" value="NZ_QXHD01000004.1"/>
</dbReference>
<feature type="domain" description="AAA+ ATPase" evidence="1">
    <location>
        <begin position="34"/>
        <end position="302"/>
    </location>
</feature>
<dbReference type="GO" id="GO:0005524">
    <property type="term" value="F:ATP binding"/>
    <property type="evidence" value="ECO:0007669"/>
    <property type="project" value="UniProtKB-KW"/>
</dbReference>
<dbReference type="Proteomes" id="UP000481033">
    <property type="component" value="Unassembled WGS sequence"/>
</dbReference>